<feature type="region of interest" description="Disordered" evidence="1">
    <location>
        <begin position="135"/>
        <end position="172"/>
    </location>
</feature>
<evidence type="ECO:0000313" key="2">
    <source>
        <dbReference type="EMBL" id="KAK8959399.1"/>
    </source>
</evidence>
<keyword evidence="3" id="KW-1185">Reference proteome</keyword>
<protein>
    <submittedName>
        <fullName evidence="2">Uncharacterized protein</fullName>
    </submittedName>
</protein>
<proteinExistence type="predicted"/>
<feature type="compositionally biased region" description="Basic residues" evidence="1">
    <location>
        <begin position="140"/>
        <end position="153"/>
    </location>
</feature>
<dbReference type="EMBL" id="JBBWWR010000011">
    <property type="protein sequence ID" value="KAK8959399.1"/>
    <property type="molecule type" value="Genomic_DNA"/>
</dbReference>
<reference evidence="2 3" key="1">
    <citation type="journal article" date="2022" name="Nat. Plants">
        <title>Genomes of leafy and leafless Platanthera orchids illuminate the evolution of mycoheterotrophy.</title>
        <authorList>
            <person name="Li M.H."/>
            <person name="Liu K.W."/>
            <person name="Li Z."/>
            <person name="Lu H.C."/>
            <person name="Ye Q.L."/>
            <person name="Zhang D."/>
            <person name="Wang J.Y."/>
            <person name="Li Y.F."/>
            <person name="Zhong Z.M."/>
            <person name="Liu X."/>
            <person name="Yu X."/>
            <person name="Liu D.K."/>
            <person name="Tu X.D."/>
            <person name="Liu B."/>
            <person name="Hao Y."/>
            <person name="Liao X.Y."/>
            <person name="Jiang Y.T."/>
            <person name="Sun W.H."/>
            <person name="Chen J."/>
            <person name="Chen Y.Q."/>
            <person name="Ai Y."/>
            <person name="Zhai J.W."/>
            <person name="Wu S.S."/>
            <person name="Zhou Z."/>
            <person name="Hsiao Y.Y."/>
            <person name="Wu W.L."/>
            <person name="Chen Y.Y."/>
            <person name="Lin Y.F."/>
            <person name="Hsu J.L."/>
            <person name="Li C.Y."/>
            <person name="Wang Z.W."/>
            <person name="Zhao X."/>
            <person name="Zhong W.Y."/>
            <person name="Ma X.K."/>
            <person name="Ma L."/>
            <person name="Huang J."/>
            <person name="Chen G.Z."/>
            <person name="Huang M.Z."/>
            <person name="Huang L."/>
            <person name="Peng D.H."/>
            <person name="Luo Y.B."/>
            <person name="Zou S.Q."/>
            <person name="Chen S.P."/>
            <person name="Lan S."/>
            <person name="Tsai W.C."/>
            <person name="Van de Peer Y."/>
            <person name="Liu Z.J."/>
        </authorList>
    </citation>
    <scope>NUCLEOTIDE SEQUENCE [LARGE SCALE GENOMIC DNA]</scope>
    <source>
        <strain evidence="2">Lor288</strain>
    </source>
</reference>
<accession>A0ABR2M5G3</accession>
<gene>
    <name evidence="2" type="ORF">KSP40_PGU017717</name>
</gene>
<dbReference type="Proteomes" id="UP001412067">
    <property type="component" value="Unassembled WGS sequence"/>
</dbReference>
<organism evidence="2 3">
    <name type="scientific">Platanthera guangdongensis</name>
    <dbReference type="NCBI Taxonomy" id="2320717"/>
    <lineage>
        <taxon>Eukaryota</taxon>
        <taxon>Viridiplantae</taxon>
        <taxon>Streptophyta</taxon>
        <taxon>Embryophyta</taxon>
        <taxon>Tracheophyta</taxon>
        <taxon>Spermatophyta</taxon>
        <taxon>Magnoliopsida</taxon>
        <taxon>Liliopsida</taxon>
        <taxon>Asparagales</taxon>
        <taxon>Orchidaceae</taxon>
        <taxon>Orchidoideae</taxon>
        <taxon>Orchideae</taxon>
        <taxon>Orchidinae</taxon>
        <taxon>Platanthera</taxon>
    </lineage>
</organism>
<evidence type="ECO:0000256" key="1">
    <source>
        <dbReference type="SAM" id="MobiDB-lite"/>
    </source>
</evidence>
<name>A0ABR2M5G3_9ASPA</name>
<comment type="caution">
    <text evidence="2">The sequence shown here is derived from an EMBL/GenBank/DDBJ whole genome shotgun (WGS) entry which is preliminary data.</text>
</comment>
<feature type="compositionally biased region" description="Polar residues" evidence="1">
    <location>
        <begin position="154"/>
        <end position="163"/>
    </location>
</feature>
<evidence type="ECO:0000313" key="3">
    <source>
        <dbReference type="Proteomes" id="UP001412067"/>
    </source>
</evidence>
<sequence>MAAATQMFGGNMKVLVLEVASCKNAGYDLSTFHPCGELITQTWIGIKIATLWNLTSYMKEVGNLPTKTEINGISCAWLMESRRKRVMLRAVPKRVFFLMAVALDRDRKLRIFTDGEHPFGDRALEPYVMPPRKVREMRPRARRALIRAQKKTAQKSTSANPAGSSHKDDASA</sequence>